<reference evidence="1" key="1">
    <citation type="submission" date="2023-08" db="EMBL/GenBank/DDBJ databases">
        <title>Methanolobus mangrovi sp. nov. and Methanolobus sediminis sp. nov, two novel methylotrophic methanogens isolated from mangrove sediments in China.</title>
        <authorList>
            <person name="Zhou J."/>
        </authorList>
    </citation>
    <scope>NUCLEOTIDE SEQUENCE</scope>
    <source>
        <strain evidence="1">FTZ2</strain>
    </source>
</reference>
<proteinExistence type="predicted"/>
<accession>A0AA51UDP1</accession>
<name>A0AA51UDP1_9EURY</name>
<dbReference type="GO" id="GO:0005524">
    <property type="term" value="F:ATP binding"/>
    <property type="evidence" value="ECO:0007669"/>
    <property type="project" value="InterPro"/>
</dbReference>
<dbReference type="GO" id="GO:0046917">
    <property type="term" value="F:triphosphoribosyl-dephospho-CoA synthase activity"/>
    <property type="evidence" value="ECO:0007669"/>
    <property type="project" value="InterPro"/>
</dbReference>
<dbReference type="PANTHER" id="PTHR42280:SF1">
    <property type="entry name" value="CITG FAMILY PROTEIN"/>
    <property type="match status" value="1"/>
</dbReference>
<dbReference type="PANTHER" id="PTHR42280">
    <property type="entry name" value="CITG FAMILY PROTEIN"/>
    <property type="match status" value="1"/>
</dbReference>
<evidence type="ECO:0000313" key="2">
    <source>
        <dbReference type="Proteomes" id="UP001183006"/>
    </source>
</evidence>
<sequence length="319" mass="35695">MKDSLYTINRGNYPLSSYIARCAQLAMCLEVSASPKPGNIDRYNDYEDTRYEHFLASATGVYPVIEEASSKTEDIGKFIRNAVTESVMWQKGGNTHFGAFLLLVPLAMAAGEILQEDEPFTIQQLVESAYRIVKNTDTTDSVDFYSCFEAAGVKVNPADEFDLQNKAAIDELNERDMSLYKLMDIARGYDLIANEWVTGFKRCAACAEIIIDGMNNDLYPSKVKADINDITVYAFMKTLAENEDTFISTKYDDRTAAYVSGQAKAIIKEMYKSHEDFETILPLIEKLDKELLEKKINPGSTADIIIAGLFIALLSGVRF</sequence>
<dbReference type="Gene3D" id="1.10.4200.10">
    <property type="entry name" value="Triphosphoribosyl-dephospho-CoA protein"/>
    <property type="match status" value="1"/>
</dbReference>
<protein>
    <submittedName>
        <fullName evidence="1">Triphosphoribosyl-dephospho-CoA synthase</fullName>
    </submittedName>
</protein>
<dbReference type="GeneID" id="84229761"/>
<gene>
    <name evidence="1" type="ORF">RE476_06430</name>
</gene>
<dbReference type="Pfam" id="PF01874">
    <property type="entry name" value="CitG"/>
    <property type="match status" value="1"/>
</dbReference>
<dbReference type="RefSeq" id="WP_309306832.1">
    <property type="nucleotide sequence ID" value="NZ_CP133594.1"/>
</dbReference>
<keyword evidence="2" id="KW-1185">Reference proteome</keyword>
<dbReference type="InterPro" id="IPR002736">
    <property type="entry name" value="CitG"/>
</dbReference>
<dbReference type="AlphaFoldDB" id="A0AA51UDP1"/>
<organism evidence="1 2">
    <name type="scientific">Methanolobus mangrovi</name>
    <dbReference type="NCBI Taxonomy" id="3072977"/>
    <lineage>
        <taxon>Archaea</taxon>
        <taxon>Methanobacteriati</taxon>
        <taxon>Methanobacteriota</taxon>
        <taxon>Stenosarchaea group</taxon>
        <taxon>Methanomicrobia</taxon>
        <taxon>Methanosarcinales</taxon>
        <taxon>Methanosarcinaceae</taxon>
        <taxon>Methanolobus</taxon>
    </lineage>
</organism>
<dbReference type="Proteomes" id="UP001183006">
    <property type="component" value="Chromosome"/>
</dbReference>
<dbReference type="KEGG" id="mmav:RE476_06430"/>
<dbReference type="EMBL" id="CP133594">
    <property type="protein sequence ID" value="WMW21053.1"/>
    <property type="molecule type" value="Genomic_DNA"/>
</dbReference>
<evidence type="ECO:0000313" key="1">
    <source>
        <dbReference type="EMBL" id="WMW21053.1"/>
    </source>
</evidence>